<feature type="compositionally biased region" description="Polar residues" evidence="1">
    <location>
        <begin position="61"/>
        <end position="70"/>
    </location>
</feature>
<proteinExistence type="predicted"/>
<dbReference type="OrthoDB" id="10039581at2759"/>
<dbReference type="Proteomes" id="UP000749559">
    <property type="component" value="Unassembled WGS sequence"/>
</dbReference>
<evidence type="ECO:0000313" key="2">
    <source>
        <dbReference type="EMBL" id="CAH1775174.1"/>
    </source>
</evidence>
<reference evidence="2" key="1">
    <citation type="submission" date="2022-03" db="EMBL/GenBank/DDBJ databases">
        <authorList>
            <person name="Martin C."/>
        </authorList>
    </citation>
    <scope>NUCLEOTIDE SEQUENCE</scope>
</reference>
<gene>
    <name evidence="2" type="ORF">OFUS_LOCUS2511</name>
</gene>
<evidence type="ECO:0000256" key="1">
    <source>
        <dbReference type="SAM" id="MobiDB-lite"/>
    </source>
</evidence>
<organism evidence="2 3">
    <name type="scientific">Owenia fusiformis</name>
    <name type="common">Polychaete worm</name>
    <dbReference type="NCBI Taxonomy" id="6347"/>
    <lineage>
        <taxon>Eukaryota</taxon>
        <taxon>Metazoa</taxon>
        <taxon>Spiralia</taxon>
        <taxon>Lophotrochozoa</taxon>
        <taxon>Annelida</taxon>
        <taxon>Polychaeta</taxon>
        <taxon>Sedentaria</taxon>
        <taxon>Canalipalpata</taxon>
        <taxon>Sabellida</taxon>
        <taxon>Oweniida</taxon>
        <taxon>Oweniidae</taxon>
        <taxon>Owenia</taxon>
    </lineage>
</organism>
<dbReference type="EMBL" id="CAIIXF020000001">
    <property type="protein sequence ID" value="CAH1775174.1"/>
    <property type="molecule type" value="Genomic_DNA"/>
</dbReference>
<feature type="compositionally biased region" description="Polar residues" evidence="1">
    <location>
        <begin position="187"/>
        <end position="205"/>
    </location>
</feature>
<sequence>MAKGNLDYADPLVDEYHVLVGKLRVHQQSYLKDQSTDKMNPAKNPLVIENGKKKSRLTRSLGETGSPQSKRQGKKLNATFGNRSRTNSETSLLPPLHTYSRFSQVPNGTNKPTINHPDKRLDTLSKVPKPKEGITWYEICQQQLSPAASRKNYGQRDRERSKIILDIKQKWQDVSKDENDDKRHFMLTSNKTKSSPTNRKSQSLGKGTKYTDKDNSHKHSACKIHAENTKPVGGKTDQNSKSLEQDIPKTKNDELKRWQGISSTKHLVPQKERDIHEGLYRSDATPPDPNINGDQTVRKDRVKTAETWKTWRDVNDSYAYDNVEQYIKDNELMPEERAKRIKQWIGTVDTTPRTPDSQEGCSSSSSNYEFSKPERFL</sequence>
<accession>A0A8S4N271</accession>
<protein>
    <submittedName>
        <fullName evidence="2">Uncharacterized protein</fullName>
    </submittedName>
</protein>
<feature type="compositionally biased region" description="Polar residues" evidence="1">
    <location>
        <begin position="79"/>
        <end position="91"/>
    </location>
</feature>
<feature type="compositionally biased region" description="Polar residues" evidence="1">
    <location>
        <begin position="100"/>
        <end position="113"/>
    </location>
</feature>
<feature type="compositionally biased region" description="Polar residues" evidence="1">
    <location>
        <begin position="348"/>
        <end position="369"/>
    </location>
</feature>
<name>A0A8S4N271_OWEFU</name>
<comment type="caution">
    <text evidence="2">The sequence shown here is derived from an EMBL/GenBank/DDBJ whole genome shotgun (WGS) entry which is preliminary data.</text>
</comment>
<feature type="region of interest" description="Disordered" evidence="1">
    <location>
        <begin position="31"/>
        <end position="125"/>
    </location>
</feature>
<keyword evidence="3" id="KW-1185">Reference proteome</keyword>
<evidence type="ECO:0000313" key="3">
    <source>
        <dbReference type="Proteomes" id="UP000749559"/>
    </source>
</evidence>
<dbReference type="AlphaFoldDB" id="A0A8S4N271"/>
<feature type="region of interest" description="Disordered" evidence="1">
    <location>
        <begin position="346"/>
        <end position="377"/>
    </location>
</feature>
<feature type="region of interest" description="Disordered" evidence="1">
    <location>
        <begin position="185"/>
        <end position="245"/>
    </location>
</feature>